<dbReference type="Pfam" id="PF00239">
    <property type="entry name" value="Resolvase"/>
    <property type="match status" value="1"/>
</dbReference>
<evidence type="ECO:0000256" key="1">
    <source>
        <dbReference type="ARBA" id="ARBA00023125"/>
    </source>
</evidence>
<evidence type="ECO:0000256" key="2">
    <source>
        <dbReference type="ARBA" id="ARBA00023172"/>
    </source>
</evidence>
<dbReference type="EMBL" id="NRPP01000017">
    <property type="protein sequence ID" value="TFJ25069.1"/>
    <property type="molecule type" value="Genomic_DNA"/>
</dbReference>
<keyword evidence="1" id="KW-0238">DNA-binding</keyword>
<dbReference type="PANTHER" id="PTHR30461">
    <property type="entry name" value="DNA-INVERTASE FROM LAMBDOID PROPHAGE"/>
    <property type="match status" value="1"/>
</dbReference>
<keyword evidence="2" id="KW-0233">DNA recombination</keyword>
<dbReference type="PROSITE" id="PS51736">
    <property type="entry name" value="RECOMBINASES_3"/>
    <property type="match status" value="1"/>
</dbReference>
<accession>A0A7Z8CZA5</accession>
<feature type="domain" description="Resolvase/invertase-type recombinase catalytic" evidence="3">
    <location>
        <begin position="3"/>
        <end position="138"/>
    </location>
</feature>
<evidence type="ECO:0000313" key="5">
    <source>
        <dbReference type="Proteomes" id="UP000297938"/>
    </source>
</evidence>
<dbReference type="AlphaFoldDB" id="A0A7Z8CZA5"/>
<dbReference type="Proteomes" id="UP000297938">
    <property type="component" value="Unassembled WGS sequence"/>
</dbReference>
<evidence type="ECO:0000259" key="3">
    <source>
        <dbReference type="PROSITE" id="PS51736"/>
    </source>
</evidence>
<dbReference type="InterPro" id="IPR036162">
    <property type="entry name" value="Resolvase-like_N_sf"/>
</dbReference>
<proteinExistence type="predicted"/>
<dbReference type="Gene3D" id="3.40.50.1390">
    <property type="entry name" value="Resolvase, N-terminal catalytic domain"/>
    <property type="match status" value="1"/>
</dbReference>
<organism evidence="4 5">
    <name type="scientific">Carnobacterium divergens</name>
    <name type="common">Lactobacillus divergens</name>
    <dbReference type="NCBI Taxonomy" id="2748"/>
    <lineage>
        <taxon>Bacteria</taxon>
        <taxon>Bacillati</taxon>
        <taxon>Bacillota</taxon>
        <taxon>Bacilli</taxon>
        <taxon>Lactobacillales</taxon>
        <taxon>Carnobacteriaceae</taxon>
        <taxon>Carnobacterium</taxon>
    </lineage>
</organism>
<protein>
    <submittedName>
        <fullName evidence="4">Resolvase</fullName>
    </submittedName>
</protein>
<name>A0A7Z8CZA5_CARDV</name>
<evidence type="ECO:0000313" key="4">
    <source>
        <dbReference type="EMBL" id="TFJ25069.1"/>
    </source>
</evidence>
<sequence length="190" mass="21367">MTKIIAYIRTSTSGQDLGLEAQRQAVELFSPDNIFSEQISGRKENREELNKALKTLEKGDTLLIYNLSRLGRSSKQLVTIMSELNTKGIHLKSVQENIDTSSASGRLFFTMLAAIAEFEAENISQRTKDALAQTNKKLGRPAITPRKEQQILKLYDNMKLSLNQIAKKCNVSEKTIYNIAKKNGKTRRSS</sequence>
<dbReference type="PANTHER" id="PTHR30461:SF2">
    <property type="entry name" value="SERINE RECOMBINASE PINE-RELATED"/>
    <property type="match status" value="1"/>
</dbReference>
<dbReference type="RefSeq" id="WP_135026348.1">
    <property type="nucleotide sequence ID" value="NZ_JBFUWK010000004.1"/>
</dbReference>
<dbReference type="Gene3D" id="1.10.10.60">
    <property type="entry name" value="Homeodomain-like"/>
    <property type="match status" value="1"/>
</dbReference>
<dbReference type="GO" id="GO:0003677">
    <property type="term" value="F:DNA binding"/>
    <property type="evidence" value="ECO:0007669"/>
    <property type="project" value="UniProtKB-KW"/>
</dbReference>
<dbReference type="InterPro" id="IPR050639">
    <property type="entry name" value="SSR_resolvase"/>
</dbReference>
<reference evidence="4 5" key="1">
    <citation type="journal article" date="2018" name="Int. J. Food Microbiol.">
        <title>Growth of Carnobacterium spp. isolated from chilled vacuum-packaged meat under relevant acidic conditions.</title>
        <authorList>
            <person name="Zhang P."/>
            <person name="Badoni M."/>
            <person name="Ganzle M."/>
            <person name="Yang X."/>
        </authorList>
    </citation>
    <scope>NUCLEOTIDE SEQUENCE [LARGE SCALE GENOMIC DNA]</scope>
    <source>
        <strain evidence="4 5">B2</strain>
    </source>
</reference>
<dbReference type="InterPro" id="IPR006119">
    <property type="entry name" value="Resolv_N"/>
</dbReference>
<dbReference type="SMART" id="SM00857">
    <property type="entry name" value="Resolvase"/>
    <property type="match status" value="1"/>
</dbReference>
<dbReference type="SUPFAM" id="SSF53041">
    <property type="entry name" value="Resolvase-like"/>
    <property type="match status" value="1"/>
</dbReference>
<gene>
    <name evidence="4" type="ORF">CKN69_10645</name>
</gene>
<dbReference type="CDD" id="cd03768">
    <property type="entry name" value="SR_ResInv"/>
    <property type="match status" value="1"/>
</dbReference>
<dbReference type="GO" id="GO:0000150">
    <property type="term" value="F:DNA strand exchange activity"/>
    <property type="evidence" value="ECO:0007669"/>
    <property type="project" value="InterPro"/>
</dbReference>
<comment type="caution">
    <text evidence="4">The sequence shown here is derived from an EMBL/GenBank/DDBJ whole genome shotgun (WGS) entry which is preliminary data.</text>
</comment>